<accession>A0ACC2XAL7</accession>
<organism evidence="1 2">
    <name type="scientific">Naganishia onofrii</name>
    <dbReference type="NCBI Taxonomy" id="1851511"/>
    <lineage>
        <taxon>Eukaryota</taxon>
        <taxon>Fungi</taxon>
        <taxon>Dikarya</taxon>
        <taxon>Basidiomycota</taxon>
        <taxon>Agaricomycotina</taxon>
        <taxon>Tremellomycetes</taxon>
        <taxon>Filobasidiales</taxon>
        <taxon>Filobasidiaceae</taxon>
        <taxon>Naganishia</taxon>
    </lineage>
</organism>
<sequence length="964" mass="103325">MSTTPNDSYPPTPSLSSLATSVASLSNSSRSKTSSFSNNAYRFGTLCVTTEHKDQFGASSVPIYQTATFKGMPGGQYDYTRSGNPTRTALETQLARLYECRRAFAVSTGMTALDMIIRLVSPGDVIIAGDDIYGGTDRLLTFTKSNGGADVRHIDMTSQEQLDAVLEECGTKVKMVLIESPTNPMLKVLDIKRIADSVHSVSPDSLIVVDNTMMSPYLQRPLNLGADIIYDSGTKYLSGHHDVMAGIIAVEREEVVKRIAFLINSTGTGLAPFDCHVLLRGLKTLSIRMDRQASTASMVAAYLDTLGFHVNFPGLLSHPGRDIHFRQADGAGAVLSFSTGDIAMSEKIVGGTRLWGVSVSFGCVNSLISMPCVMSHASIAADKRAERGLPEDLIRLCVGIEDPRDLIDDLERSLLEAGAIYERFDDSASIPTTPTSSSVPETAHASAIINHAFMADPTSAESWAVNRAKRFRRGGKQFDSPEDAAVGQAAAIAGTADETETLGRRLGEKLDIQQTSQGQDDIVVSAPGKVIMFGEHAVVHGVTAIAASINLRCFAILSKRSDQRIRLDLPDMALYEKEWSLESLPWDDFTASPLADGRAPAELDQRSLKALEAFLHDDGLPTNAHVAALAILYLYMTMCNHGVRRGASYCARSALPIGAGLGSSASYAACISAAFLQLFDLLSVSSSTTGRLDDVYPGRQAINDEQATLINEWAFLAEKVIHGNPSGIDNAVAVRGGGLTFERAINGKPGGMKNLQGFKSVRLLLTDTRVPRQTKLLVAGVGERMTADPTWGTRMMDGIQTISDEAQALLTDVDKSRVDFVAGLSTGLQSLLDRNHEYLAELGVSHPALELIRTKTRSAPYHLSTKLTGAGGGGCAVTLIPDDFATAHLDALLSELRESGFRPYLTSVGGSGLGILDATGSAAIDLDAPGAGEFSHIPLRKAFHDVTAEELEAWAERTGDWLFI</sequence>
<protein>
    <submittedName>
        <fullName evidence="1">Uncharacterized protein</fullName>
    </submittedName>
</protein>
<evidence type="ECO:0000313" key="1">
    <source>
        <dbReference type="EMBL" id="KAJ9120454.1"/>
    </source>
</evidence>
<name>A0ACC2XAL7_9TREE</name>
<evidence type="ECO:0000313" key="2">
    <source>
        <dbReference type="Proteomes" id="UP001234202"/>
    </source>
</evidence>
<gene>
    <name evidence="1" type="ORF">QFC24_005126</name>
</gene>
<dbReference type="Proteomes" id="UP001234202">
    <property type="component" value="Unassembled WGS sequence"/>
</dbReference>
<reference evidence="1" key="1">
    <citation type="submission" date="2023-04" db="EMBL/GenBank/DDBJ databases">
        <title>Draft Genome sequencing of Naganishia species isolated from polar environments using Oxford Nanopore Technology.</title>
        <authorList>
            <person name="Leo P."/>
            <person name="Venkateswaran K."/>
        </authorList>
    </citation>
    <scope>NUCLEOTIDE SEQUENCE</scope>
    <source>
        <strain evidence="1">DBVPG 5303</strain>
    </source>
</reference>
<comment type="caution">
    <text evidence="1">The sequence shown here is derived from an EMBL/GenBank/DDBJ whole genome shotgun (WGS) entry which is preliminary data.</text>
</comment>
<proteinExistence type="predicted"/>
<dbReference type="EMBL" id="JASBWV010000020">
    <property type="protein sequence ID" value="KAJ9120454.1"/>
    <property type="molecule type" value="Genomic_DNA"/>
</dbReference>
<keyword evidence="2" id="KW-1185">Reference proteome</keyword>